<protein>
    <submittedName>
        <fullName evidence="1">Uncharacterized protein</fullName>
    </submittedName>
</protein>
<dbReference type="AlphaFoldDB" id="R1J322"/>
<name>R1J322_9GAMM</name>
<accession>R1J322</accession>
<keyword evidence="2" id="KW-1185">Reference proteome</keyword>
<sequence length="42" mass="4547">MLSLFDGGDYTYKGTPRSQHQSISLNQASSGCLGIQSVTNRK</sequence>
<dbReference type="EMBL" id="ANFM02000001">
    <property type="protein sequence ID" value="EOD81965.1"/>
    <property type="molecule type" value="Genomic_DNA"/>
</dbReference>
<evidence type="ECO:0000313" key="1">
    <source>
        <dbReference type="EMBL" id="EOD81965.1"/>
    </source>
</evidence>
<evidence type="ECO:0000313" key="2">
    <source>
        <dbReference type="Proteomes" id="UP000011223"/>
    </source>
</evidence>
<gene>
    <name evidence="1" type="ORF">D515_00123</name>
</gene>
<organism evidence="1 2">
    <name type="scientific">Grimontia indica</name>
    <dbReference type="NCBI Taxonomy" id="1056512"/>
    <lineage>
        <taxon>Bacteria</taxon>
        <taxon>Pseudomonadati</taxon>
        <taxon>Pseudomonadota</taxon>
        <taxon>Gammaproteobacteria</taxon>
        <taxon>Vibrionales</taxon>
        <taxon>Vibrionaceae</taxon>
        <taxon>Grimontia</taxon>
    </lineage>
</organism>
<dbReference type="Proteomes" id="UP000011223">
    <property type="component" value="Unassembled WGS sequence"/>
</dbReference>
<reference evidence="1 2" key="1">
    <citation type="journal article" date="2014" name="PLoS ONE">
        <title>Grimontia indica AK16(T), sp. nov., Isolated from a Seawater Sample Reports the Presence of Pathogenic Genes Similar to Vibrio Genus.</title>
        <authorList>
            <person name="Singh A."/>
            <person name="Vaidya B."/>
            <person name="Khatri I."/>
            <person name="Srinivas T.N."/>
            <person name="Subramanian S."/>
            <person name="Korpole S."/>
            <person name="Pinnaka A.K."/>
        </authorList>
    </citation>
    <scope>NUCLEOTIDE SEQUENCE [LARGE SCALE GENOMIC DNA]</scope>
    <source>
        <strain evidence="1 2">AK16</strain>
    </source>
</reference>
<proteinExistence type="predicted"/>
<comment type="caution">
    <text evidence="1">The sequence shown here is derived from an EMBL/GenBank/DDBJ whole genome shotgun (WGS) entry which is preliminary data.</text>
</comment>